<evidence type="ECO:0000313" key="3">
    <source>
        <dbReference type="EnsemblMetazoa" id="XP_022649640"/>
    </source>
</evidence>
<feature type="transmembrane region" description="Helical" evidence="1">
    <location>
        <begin position="352"/>
        <end position="376"/>
    </location>
</feature>
<keyword evidence="2" id="KW-0732">Signal</keyword>
<dbReference type="EnsemblMetazoa" id="XM_022793905">
    <property type="protein sequence ID" value="XP_022649640"/>
    <property type="gene ID" value="LOC111245486"/>
</dbReference>
<feature type="transmembrane region" description="Helical" evidence="1">
    <location>
        <begin position="317"/>
        <end position="340"/>
    </location>
</feature>
<dbReference type="Proteomes" id="UP000594260">
    <property type="component" value="Unplaced"/>
</dbReference>
<dbReference type="AlphaFoldDB" id="A0A7M7JQH6"/>
<feature type="transmembrane region" description="Helical" evidence="1">
    <location>
        <begin position="216"/>
        <end position="237"/>
    </location>
</feature>
<feature type="transmembrane region" description="Helical" evidence="1">
    <location>
        <begin position="184"/>
        <end position="204"/>
    </location>
</feature>
<keyword evidence="1" id="KW-0812">Transmembrane</keyword>
<evidence type="ECO:0000313" key="4">
    <source>
        <dbReference type="Proteomes" id="UP000594260"/>
    </source>
</evidence>
<evidence type="ECO:0000256" key="1">
    <source>
        <dbReference type="SAM" id="Phobius"/>
    </source>
</evidence>
<sequence>MLAAVGHLVSFLYLFLHLTDAYVTASEKLNQQEAVALCIAQGLQLRSPTYEKIREIRKRACNEKRNQLASNTTLPSATGREKQFIRLVGAIENQAIRRRHRCITRRFFVCALPKKNSLNKTKIKQEVKEKRSAYRLIESEGVESTNWTSLESGRITSSQGTAVHPTARSKGKNDTDEDLSILEATMLCLIPWNIICLSFSMWVISHLKWSTVTRHVLHMNQFAMLLIGQILLAFFMYKFCHTILKVHIHFVFVSALLLTTVEAIHFIQATIPKSMYYLGIAYFISLVYVTLGVEVYSERRDDPHEKQLCSTLVDRGSTIYMLAPAVTSLLTTTVISVLLLYHHHHRTDNSQLTANAGLNISQMTIMSFLLSLQWIFGSFVRSEWDNDTDVFGVLFFITGILVLPTAVTLSHVVCNRECRSVLARRLGQGGKTSRRIANMIRPSPQNVTSSGGGCCERHVETHNSQPFARHERLHVNDRLRTILERGIRPSIHLIFPLELARVQNC</sequence>
<feature type="chain" id="PRO_5029877452" evidence="2">
    <location>
        <begin position="22"/>
        <end position="505"/>
    </location>
</feature>
<proteinExistence type="predicted"/>
<dbReference type="GeneID" id="111245486"/>
<feature type="transmembrane region" description="Helical" evidence="1">
    <location>
        <begin position="243"/>
        <end position="264"/>
    </location>
</feature>
<keyword evidence="1" id="KW-0472">Membrane</keyword>
<name>A0A7M7JQH6_VARDE</name>
<accession>A0A7M7JQH6</accession>
<feature type="signal peptide" evidence="2">
    <location>
        <begin position="1"/>
        <end position="21"/>
    </location>
</feature>
<evidence type="ECO:0000256" key="2">
    <source>
        <dbReference type="SAM" id="SignalP"/>
    </source>
</evidence>
<feature type="transmembrane region" description="Helical" evidence="1">
    <location>
        <begin position="391"/>
        <end position="414"/>
    </location>
</feature>
<protein>
    <submittedName>
        <fullName evidence="3">Uncharacterized protein</fullName>
    </submittedName>
</protein>
<organism evidence="3 4">
    <name type="scientific">Varroa destructor</name>
    <name type="common">Honeybee mite</name>
    <dbReference type="NCBI Taxonomy" id="109461"/>
    <lineage>
        <taxon>Eukaryota</taxon>
        <taxon>Metazoa</taxon>
        <taxon>Ecdysozoa</taxon>
        <taxon>Arthropoda</taxon>
        <taxon>Chelicerata</taxon>
        <taxon>Arachnida</taxon>
        <taxon>Acari</taxon>
        <taxon>Parasitiformes</taxon>
        <taxon>Mesostigmata</taxon>
        <taxon>Gamasina</taxon>
        <taxon>Dermanyssoidea</taxon>
        <taxon>Varroidae</taxon>
        <taxon>Varroa</taxon>
    </lineage>
</organism>
<keyword evidence="4" id="KW-1185">Reference proteome</keyword>
<dbReference type="RefSeq" id="XP_022649640.1">
    <property type="nucleotide sequence ID" value="XM_022793905.1"/>
</dbReference>
<keyword evidence="1" id="KW-1133">Transmembrane helix</keyword>
<dbReference type="Gene3D" id="1.20.1070.10">
    <property type="entry name" value="Rhodopsin 7-helix transmembrane proteins"/>
    <property type="match status" value="1"/>
</dbReference>
<reference evidence="3" key="1">
    <citation type="submission" date="2021-01" db="UniProtKB">
        <authorList>
            <consortium name="EnsemblMetazoa"/>
        </authorList>
    </citation>
    <scope>IDENTIFICATION</scope>
</reference>
<feature type="transmembrane region" description="Helical" evidence="1">
    <location>
        <begin position="276"/>
        <end position="297"/>
    </location>
</feature>